<dbReference type="GO" id="GO:0016020">
    <property type="term" value="C:membrane"/>
    <property type="evidence" value="ECO:0007669"/>
    <property type="project" value="UniProtKB-SubCell"/>
</dbReference>
<evidence type="ECO:0000259" key="14">
    <source>
        <dbReference type="PROSITE" id="PS51384"/>
    </source>
</evidence>
<dbReference type="GO" id="GO:0051537">
    <property type="term" value="F:2 iron, 2 sulfur cluster binding"/>
    <property type="evidence" value="ECO:0007669"/>
    <property type="project" value="UniProtKB-KW"/>
</dbReference>
<proteinExistence type="predicted"/>
<dbReference type="Gene3D" id="2.40.30.10">
    <property type="entry name" value="Translation factors"/>
    <property type="match status" value="1"/>
</dbReference>
<dbReference type="PRINTS" id="PR00409">
    <property type="entry name" value="PHDIOXRDTASE"/>
</dbReference>
<dbReference type="InterPro" id="IPR013112">
    <property type="entry name" value="FAD-bd_8"/>
</dbReference>
<dbReference type="EMBL" id="FLQY01000035">
    <property type="protein sequence ID" value="SBT04489.1"/>
    <property type="molecule type" value="Genomic_DNA"/>
</dbReference>
<protein>
    <submittedName>
        <fullName evidence="15">Ferric reductase domain protein protein transmembrane component domain protein</fullName>
    </submittedName>
</protein>
<dbReference type="GO" id="GO:0016491">
    <property type="term" value="F:oxidoreductase activity"/>
    <property type="evidence" value="ECO:0007669"/>
    <property type="project" value="UniProtKB-KW"/>
</dbReference>
<dbReference type="PROSITE" id="PS51384">
    <property type="entry name" value="FAD_FR"/>
    <property type="match status" value="1"/>
</dbReference>
<dbReference type="Gene3D" id="3.40.50.80">
    <property type="entry name" value="Nucleotide-binding domain of ferredoxin-NADP reductase (FNR) module"/>
    <property type="match status" value="1"/>
</dbReference>
<evidence type="ECO:0000256" key="13">
    <source>
        <dbReference type="SAM" id="Phobius"/>
    </source>
</evidence>
<dbReference type="InterPro" id="IPR013130">
    <property type="entry name" value="Fe3_Rdtase_TM_dom"/>
</dbReference>
<dbReference type="GO" id="GO:0050660">
    <property type="term" value="F:flavin adenine dinucleotide binding"/>
    <property type="evidence" value="ECO:0007669"/>
    <property type="project" value="TreeGrafter"/>
</dbReference>
<keyword evidence="16" id="KW-1185">Reference proteome</keyword>
<feature type="transmembrane region" description="Helical" evidence="13">
    <location>
        <begin position="117"/>
        <end position="136"/>
    </location>
</feature>
<dbReference type="Proteomes" id="UP000199600">
    <property type="component" value="Unassembled WGS sequence"/>
</dbReference>
<dbReference type="PANTHER" id="PTHR47354:SF8">
    <property type="entry name" value="1,2-PHENYLACETYL-COA EPOXIDASE, SUBUNIT E"/>
    <property type="match status" value="1"/>
</dbReference>
<evidence type="ECO:0000256" key="5">
    <source>
        <dbReference type="ARBA" id="ARBA00022714"/>
    </source>
</evidence>
<keyword evidence="11" id="KW-0411">Iron-sulfur</keyword>
<dbReference type="InterPro" id="IPR017927">
    <property type="entry name" value="FAD-bd_FR_type"/>
</dbReference>
<dbReference type="InterPro" id="IPR050415">
    <property type="entry name" value="MRET"/>
</dbReference>
<accession>A0A1A8XH30</accession>
<evidence type="ECO:0000256" key="8">
    <source>
        <dbReference type="ARBA" id="ARBA00022989"/>
    </source>
</evidence>
<evidence type="ECO:0000256" key="6">
    <source>
        <dbReference type="ARBA" id="ARBA00022723"/>
    </source>
</evidence>
<evidence type="ECO:0000256" key="9">
    <source>
        <dbReference type="ARBA" id="ARBA00023002"/>
    </source>
</evidence>
<evidence type="ECO:0000256" key="1">
    <source>
        <dbReference type="ARBA" id="ARBA00001974"/>
    </source>
</evidence>
<keyword evidence="4 13" id="KW-0812">Transmembrane</keyword>
<feature type="transmembrane region" description="Helical" evidence="13">
    <location>
        <begin position="76"/>
        <end position="97"/>
    </location>
</feature>
<feature type="domain" description="FAD-binding FR-type" evidence="14">
    <location>
        <begin position="193"/>
        <end position="295"/>
    </location>
</feature>
<gene>
    <name evidence="15" type="ORF">PROAA_130015</name>
</gene>
<evidence type="ECO:0000256" key="7">
    <source>
        <dbReference type="ARBA" id="ARBA00022827"/>
    </source>
</evidence>
<keyword evidence="12 13" id="KW-0472">Membrane</keyword>
<dbReference type="SUPFAM" id="SSF63380">
    <property type="entry name" value="Riboflavin synthase domain-like"/>
    <property type="match status" value="1"/>
</dbReference>
<evidence type="ECO:0000256" key="10">
    <source>
        <dbReference type="ARBA" id="ARBA00023004"/>
    </source>
</evidence>
<feature type="transmembrane region" description="Helical" evidence="13">
    <location>
        <begin position="7"/>
        <end position="25"/>
    </location>
</feature>
<organism evidence="15 16">
    <name type="scientific">Candidatus Propionivibrio aalborgensis</name>
    <dbReference type="NCBI Taxonomy" id="1860101"/>
    <lineage>
        <taxon>Bacteria</taxon>
        <taxon>Pseudomonadati</taxon>
        <taxon>Pseudomonadota</taxon>
        <taxon>Betaproteobacteria</taxon>
        <taxon>Rhodocyclales</taxon>
        <taxon>Rhodocyclaceae</taxon>
        <taxon>Propionivibrio</taxon>
    </lineage>
</organism>
<dbReference type="PANTHER" id="PTHR47354">
    <property type="entry name" value="NADH OXIDOREDUCTASE HCR"/>
    <property type="match status" value="1"/>
</dbReference>
<dbReference type="AlphaFoldDB" id="A0A1A8XH30"/>
<keyword evidence="8 13" id="KW-1133">Transmembrane helix</keyword>
<comment type="subcellular location">
    <subcellularLocation>
        <location evidence="2">Membrane</location>
        <topology evidence="2">Multi-pass membrane protein</topology>
    </subcellularLocation>
</comment>
<feature type="transmembrane region" description="Helical" evidence="13">
    <location>
        <begin position="143"/>
        <end position="164"/>
    </location>
</feature>
<evidence type="ECO:0000256" key="12">
    <source>
        <dbReference type="ARBA" id="ARBA00023136"/>
    </source>
</evidence>
<sequence length="417" mass="45866">MKALHRLSIPLVTLVLVGVPVFWAFPDDLPVARSAGIVLGWVGCGLLLANLLLMLREVRLTEFFGSLERMYTWHHVLGTLAYLVLLVHPLAFAVDAAQHSAHQAWATLSPWRERWPIWLGWAALICLMCGLAAAFSRKLGYPVWRWLHGLLVLAVLFGFAHLILLGLSQTLLFALLLATVLMLWRVLRIDCGLAARPFLVDHVETHANGVLEISLRPLATLLNAKPGQFAMFAFFDGPHFQGCREYHPYTISAVDSDGKLRIGVKSLGGCTHQLQSLTAGVAVRVQGPFGSFLRDRGNGPELWVAGGIGITPFIAVLRGEPLGHPVRLHYFYREPADAAYVEELRTLASRQATLDLEIRVGLGDAQALANTLPDAGTLAGCRCYLCGPPGLLSSVIGILESRDVPQDAIYFERFDFR</sequence>
<keyword evidence="7" id="KW-0274">FAD</keyword>
<evidence type="ECO:0000256" key="4">
    <source>
        <dbReference type="ARBA" id="ARBA00022692"/>
    </source>
</evidence>
<dbReference type="SUPFAM" id="SSF52343">
    <property type="entry name" value="Ferredoxin reductase-like, C-terminal NADP-linked domain"/>
    <property type="match status" value="1"/>
</dbReference>
<keyword evidence="9" id="KW-0560">Oxidoreductase</keyword>
<dbReference type="InterPro" id="IPR017938">
    <property type="entry name" value="Riboflavin_synthase-like_b-brl"/>
</dbReference>
<keyword evidence="5" id="KW-0001">2Fe-2S</keyword>
<dbReference type="RefSeq" id="WP_186409809.1">
    <property type="nucleotide sequence ID" value="NZ_FLQY01000035.1"/>
</dbReference>
<evidence type="ECO:0000256" key="11">
    <source>
        <dbReference type="ARBA" id="ARBA00023014"/>
    </source>
</evidence>
<keyword evidence="6" id="KW-0479">Metal-binding</keyword>
<evidence type="ECO:0000313" key="15">
    <source>
        <dbReference type="EMBL" id="SBT04489.1"/>
    </source>
</evidence>
<feature type="transmembrane region" description="Helical" evidence="13">
    <location>
        <begin position="31"/>
        <end position="55"/>
    </location>
</feature>
<dbReference type="Pfam" id="PF01794">
    <property type="entry name" value="Ferric_reduct"/>
    <property type="match status" value="1"/>
</dbReference>
<evidence type="ECO:0000256" key="2">
    <source>
        <dbReference type="ARBA" id="ARBA00004141"/>
    </source>
</evidence>
<dbReference type="GO" id="GO:0046872">
    <property type="term" value="F:metal ion binding"/>
    <property type="evidence" value="ECO:0007669"/>
    <property type="project" value="UniProtKB-KW"/>
</dbReference>
<dbReference type="Pfam" id="PF08022">
    <property type="entry name" value="FAD_binding_8"/>
    <property type="match status" value="1"/>
</dbReference>
<evidence type="ECO:0000313" key="16">
    <source>
        <dbReference type="Proteomes" id="UP000199600"/>
    </source>
</evidence>
<comment type="cofactor">
    <cofactor evidence="1">
        <name>FAD</name>
        <dbReference type="ChEBI" id="CHEBI:57692"/>
    </cofactor>
</comment>
<dbReference type="InterPro" id="IPR039261">
    <property type="entry name" value="FNR_nucleotide-bd"/>
</dbReference>
<reference evidence="15 16" key="1">
    <citation type="submission" date="2016-06" db="EMBL/GenBank/DDBJ databases">
        <authorList>
            <person name="Kjaerup R.B."/>
            <person name="Dalgaard T.S."/>
            <person name="Juul-Madsen H.R."/>
        </authorList>
    </citation>
    <scope>NUCLEOTIDE SEQUENCE [LARGE SCALE GENOMIC DNA]</scope>
    <source>
        <strain evidence="15">2</strain>
    </source>
</reference>
<keyword evidence="3" id="KW-0285">Flavoprotein</keyword>
<name>A0A1A8XH30_9RHOO</name>
<feature type="transmembrane region" description="Helical" evidence="13">
    <location>
        <begin position="170"/>
        <end position="187"/>
    </location>
</feature>
<evidence type="ECO:0000256" key="3">
    <source>
        <dbReference type="ARBA" id="ARBA00022630"/>
    </source>
</evidence>
<keyword evidence="10" id="KW-0408">Iron</keyword>